<feature type="transmembrane region" description="Helical" evidence="6">
    <location>
        <begin position="279"/>
        <end position="298"/>
    </location>
</feature>
<evidence type="ECO:0000313" key="9">
    <source>
        <dbReference type="Proteomes" id="UP001305779"/>
    </source>
</evidence>
<feature type="transmembrane region" description="Helical" evidence="6">
    <location>
        <begin position="318"/>
        <end position="337"/>
    </location>
</feature>
<feature type="transmembrane region" description="Helical" evidence="6">
    <location>
        <begin position="179"/>
        <end position="198"/>
    </location>
</feature>
<feature type="transmembrane region" description="Helical" evidence="6">
    <location>
        <begin position="405"/>
        <end position="426"/>
    </location>
</feature>
<feature type="transmembrane region" description="Helical" evidence="6">
    <location>
        <begin position="210"/>
        <end position="232"/>
    </location>
</feature>
<proteinExistence type="predicted"/>
<evidence type="ECO:0000256" key="4">
    <source>
        <dbReference type="ARBA" id="ARBA00022989"/>
    </source>
</evidence>
<dbReference type="PANTHER" id="PTHR43791:SF24">
    <property type="entry name" value="NICOTINIC ACID PLASMA MEMBRANE TRANSPORTER"/>
    <property type="match status" value="1"/>
</dbReference>
<dbReference type="SUPFAM" id="SSF103473">
    <property type="entry name" value="MFS general substrate transporter"/>
    <property type="match status" value="1"/>
</dbReference>
<feature type="transmembrane region" description="Helical" evidence="6">
    <location>
        <begin position="91"/>
        <end position="110"/>
    </location>
</feature>
<dbReference type="EMBL" id="JAXOVC010000005">
    <property type="protein sequence ID" value="KAK4501957.1"/>
    <property type="molecule type" value="Genomic_DNA"/>
</dbReference>
<comment type="subcellular location">
    <subcellularLocation>
        <location evidence="1">Membrane</location>
        <topology evidence="1">Multi-pass membrane protein</topology>
    </subcellularLocation>
</comment>
<feature type="transmembrane region" description="Helical" evidence="6">
    <location>
        <begin position="143"/>
        <end position="167"/>
    </location>
</feature>
<feature type="transmembrane region" description="Helical" evidence="6">
    <location>
        <begin position="438"/>
        <end position="458"/>
    </location>
</feature>
<evidence type="ECO:0000256" key="2">
    <source>
        <dbReference type="ARBA" id="ARBA00022448"/>
    </source>
</evidence>
<evidence type="ECO:0000313" key="8">
    <source>
        <dbReference type="EMBL" id="KAK4501957.1"/>
    </source>
</evidence>
<evidence type="ECO:0000256" key="5">
    <source>
        <dbReference type="ARBA" id="ARBA00023136"/>
    </source>
</evidence>
<evidence type="ECO:0000256" key="6">
    <source>
        <dbReference type="SAM" id="Phobius"/>
    </source>
</evidence>
<dbReference type="Proteomes" id="UP001305779">
    <property type="component" value="Unassembled WGS sequence"/>
</dbReference>
<name>A0ABR0EKE9_ZASCE</name>
<feature type="transmembrane region" description="Helical" evidence="6">
    <location>
        <begin position="38"/>
        <end position="55"/>
    </location>
</feature>
<keyword evidence="2" id="KW-0813">Transport</keyword>
<keyword evidence="5 6" id="KW-0472">Membrane</keyword>
<evidence type="ECO:0000256" key="1">
    <source>
        <dbReference type="ARBA" id="ARBA00004141"/>
    </source>
</evidence>
<dbReference type="PROSITE" id="PS50850">
    <property type="entry name" value="MFS"/>
    <property type="match status" value="1"/>
</dbReference>
<gene>
    <name evidence="8" type="ORF">PRZ48_007767</name>
</gene>
<evidence type="ECO:0000256" key="3">
    <source>
        <dbReference type="ARBA" id="ARBA00022692"/>
    </source>
</evidence>
<protein>
    <recommendedName>
        <fullName evidence="7">Major facilitator superfamily (MFS) profile domain-containing protein</fullName>
    </recommendedName>
</protein>
<feature type="transmembrane region" description="Helical" evidence="6">
    <location>
        <begin position="344"/>
        <end position="363"/>
    </location>
</feature>
<feature type="transmembrane region" description="Helical" evidence="6">
    <location>
        <begin position="369"/>
        <end position="393"/>
    </location>
</feature>
<keyword evidence="3 6" id="KW-0812">Transmembrane</keyword>
<reference evidence="8 9" key="1">
    <citation type="journal article" date="2023" name="G3 (Bethesda)">
        <title>A chromosome-level genome assembly of Zasmidium syzygii isolated from banana leaves.</title>
        <authorList>
            <person name="van Westerhoven A.C."/>
            <person name="Mehrabi R."/>
            <person name="Talebi R."/>
            <person name="Steentjes M.B.F."/>
            <person name="Corcolon B."/>
            <person name="Chong P.A."/>
            <person name="Kema G.H.J."/>
            <person name="Seidl M.F."/>
        </authorList>
    </citation>
    <scope>NUCLEOTIDE SEQUENCE [LARGE SCALE GENOMIC DNA]</scope>
    <source>
        <strain evidence="8 9">P124</strain>
    </source>
</reference>
<sequence length="492" mass="54072">MDADEKVVPGDVIDGQEGSVESLPDFDRAAESRALRKFDIFALPQMMIVMLVAYLDRSNIAWSLSPDALWNAKVFGLVEGLHLHGNQFNNISTVFYATYVVFEVPWVIAVKRFGANRVLAIALVCWSVVTLCTGFIHNYAQALAMRLLLGAAEAGLFPSQAFVISTIWDRQDCAKRICLLYMAAALSGAFGGLIAYGVETMGTRLGLAAWRWLFIIEGAVSVALCSMAWFTLPRSSEQAWFLTEEENEVMRVRRARNAAYQGNTDTFKPHHIRQAFTDLQVYLAAILQFGNTVSQFGFSTFLPTLLTGFGYTSLQANYLSIPCYVVAAISLFAWASLSDRLGKRALISFICCLPCVLGYAIVVGTSNKAAGYFAMYMCAAGIYPYNAVLTTWVSNNIAPDYKRSAALPLFVCLANISGIVASQIYPASDAPRYITGNATSLALESLSCCGVGLLWLLLRRRNLRKSMEQTGETGQSNTSYDDDRGPNFLYAL</sequence>
<organism evidence="8 9">
    <name type="scientific">Zasmidium cellare</name>
    <name type="common">Wine cellar mold</name>
    <name type="synonym">Racodium cellare</name>
    <dbReference type="NCBI Taxonomy" id="395010"/>
    <lineage>
        <taxon>Eukaryota</taxon>
        <taxon>Fungi</taxon>
        <taxon>Dikarya</taxon>
        <taxon>Ascomycota</taxon>
        <taxon>Pezizomycotina</taxon>
        <taxon>Dothideomycetes</taxon>
        <taxon>Dothideomycetidae</taxon>
        <taxon>Mycosphaerellales</taxon>
        <taxon>Mycosphaerellaceae</taxon>
        <taxon>Zasmidium</taxon>
    </lineage>
</organism>
<dbReference type="Gene3D" id="1.20.1250.20">
    <property type="entry name" value="MFS general substrate transporter like domains"/>
    <property type="match status" value="2"/>
</dbReference>
<dbReference type="InterPro" id="IPR020846">
    <property type="entry name" value="MFS_dom"/>
</dbReference>
<dbReference type="InterPro" id="IPR011701">
    <property type="entry name" value="MFS"/>
</dbReference>
<keyword evidence="4 6" id="KW-1133">Transmembrane helix</keyword>
<evidence type="ECO:0000259" key="7">
    <source>
        <dbReference type="PROSITE" id="PS50850"/>
    </source>
</evidence>
<dbReference type="Pfam" id="PF07690">
    <property type="entry name" value="MFS_1"/>
    <property type="match status" value="1"/>
</dbReference>
<comment type="caution">
    <text evidence="8">The sequence shown here is derived from an EMBL/GenBank/DDBJ whole genome shotgun (WGS) entry which is preliminary data.</text>
</comment>
<feature type="transmembrane region" description="Helical" evidence="6">
    <location>
        <begin position="117"/>
        <end position="137"/>
    </location>
</feature>
<dbReference type="PANTHER" id="PTHR43791">
    <property type="entry name" value="PERMEASE-RELATED"/>
    <property type="match status" value="1"/>
</dbReference>
<keyword evidence="9" id="KW-1185">Reference proteome</keyword>
<feature type="domain" description="Major facilitator superfamily (MFS) profile" evidence="7">
    <location>
        <begin position="42"/>
        <end position="462"/>
    </location>
</feature>
<dbReference type="InterPro" id="IPR036259">
    <property type="entry name" value="MFS_trans_sf"/>
</dbReference>
<accession>A0ABR0EKE9</accession>